<gene>
    <name evidence="1" type="ORF">S03H2_10617</name>
</gene>
<sequence>MGKHQQELLKALGAEGEALDKQFRVQEAAKKTAAQIAEETRAKGETKPPA</sequence>
<organism evidence="1">
    <name type="scientific">marine sediment metagenome</name>
    <dbReference type="NCBI Taxonomy" id="412755"/>
    <lineage>
        <taxon>unclassified sequences</taxon>
        <taxon>metagenomes</taxon>
        <taxon>ecological metagenomes</taxon>
    </lineage>
</organism>
<proteinExistence type="predicted"/>
<name>X1GU83_9ZZZZ</name>
<evidence type="ECO:0000313" key="1">
    <source>
        <dbReference type="EMBL" id="GAH36558.1"/>
    </source>
</evidence>
<accession>X1GU83</accession>
<protein>
    <submittedName>
        <fullName evidence="1">Uncharacterized protein</fullName>
    </submittedName>
</protein>
<dbReference type="AlphaFoldDB" id="X1GU83"/>
<dbReference type="EMBL" id="BARU01005450">
    <property type="protein sequence ID" value="GAH36558.1"/>
    <property type="molecule type" value="Genomic_DNA"/>
</dbReference>
<reference evidence="1" key="1">
    <citation type="journal article" date="2014" name="Front. Microbiol.">
        <title>High frequency of phylogenetically diverse reductive dehalogenase-homologous genes in deep subseafloor sedimentary metagenomes.</title>
        <authorList>
            <person name="Kawai M."/>
            <person name="Futagami T."/>
            <person name="Toyoda A."/>
            <person name="Takaki Y."/>
            <person name="Nishi S."/>
            <person name="Hori S."/>
            <person name="Arai W."/>
            <person name="Tsubouchi T."/>
            <person name="Morono Y."/>
            <person name="Uchiyama I."/>
            <person name="Ito T."/>
            <person name="Fujiyama A."/>
            <person name="Inagaki F."/>
            <person name="Takami H."/>
        </authorList>
    </citation>
    <scope>NUCLEOTIDE SEQUENCE</scope>
    <source>
        <strain evidence="1">Expedition CK06-06</strain>
    </source>
</reference>
<comment type="caution">
    <text evidence="1">The sequence shown here is derived from an EMBL/GenBank/DDBJ whole genome shotgun (WGS) entry which is preliminary data.</text>
</comment>